<dbReference type="PROSITE" id="PS00107">
    <property type="entry name" value="PROTEIN_KINASE_ATP"/>
    <property type="match status" value="1"/>
</dbReference>
<gene>
    <name evidence="11" type="ORF">EJ04DRAFT_117760</name>
</gene>
<keyword evidence="1 8" id="KW-0723">Serine/threonine-protein kinase</keyword>
<evidence type="ECO:0000256" key="9">
    <source>
        <dbReference type="SAM" id="MobiDB-lite"/>
    </source>
</evidence>
<dbReference type="Gene3D" id="1.10.510.10">
    <property type="entry name" value="Transferase(Phosphotransferase) domain 1"/>
    <property type="match status" value="1"/>
</dbReference>
<sequence>MSDSAFKTKTMKRKNVKGLALDKPPPKPSTPSAGDAQIPGALGHDEGRADTLEIGVEFQLDLKAEDLIVLRELGSGNGGTVSKVQHTATKVIMARKIIHVEAKNEVRKRIVRELRIMHDCNSDYIVAFYGAFQNDTGDVIMCMEYMDVGSLDWVSKTFGPVRVDVLGKIAEAVLGGLTYLYSAHRIMHRDLKPSNILVNSKGQIKLCDFGVSSELEGSIAETFVGTGTYMAPERIQGSPYTVKSDVWSVGLTLMELAIGKFPFNNSDNDADEAGGPQGILDLLQQIVLEPAPKLPKSDAFPSILEDMIAKCLLKDPAERPTPKELYDHDAFLQAAKRTPVDLEAWAVSMLEHNKRKSHLAPSAPSPAVREKLRERSPPKNSTVTPTTAEAKYIDTNGSGSAPPRPSYPTRTSSASSGQNIMSLPIRPAPPPGSATQKLPPNGGLPAAPRRWNSEV</sequence>
<dbReference type="InterPro" id="IPR050915">
    <property type="entry name" value="MAP_kinase_kinase"/>
</dbReference>
<feature type="compositionally biased region" description="Low complexity" evidence="9">
    <location>
        <begin position="407"/>
        <end position="416"/>
    </location>
</feature>
<comment type="similarity">
    <text evidence="6">Belongs to the protein kinase superfamily. STE Ser/Thr protein kinase family. MAP kinase kinase subfamily.</text>
</comment>
<evidence type="ECO:0000256" key="7">
    <source>
        <dbReference type="PROSITE-ProRule" id="PRU10141"/>
    </source>
</evidence>
<dbReference type="CDD" id="cd06620">
    <property type="entry name" value="PKc_Byr1_like"/>
    <property type="match status" value="1"/>
</dbReference>
<dbReference type="InterPro" id="IPR008271">
    <property type="entry name" value="Ser/Thr_kinase_AS"/>
</dbReference>
<dbReference type="OrthoDB" id="10252354at2759"/>
<dbReference type="InterPro" id="IPR011009">
    <property type="entry name" value="Kinase-like_dom_sf"/>
</dbReference>
<keyword evidence="2" id="KW-0808">Transferase</keyword>
<feature type="region of interest" description="Disordered" evidence="9">
    <location>
        <begin position="354"/>
        <end position="455"/>
    </location>
</feature>
<dbReference type="GO" id="GO:0000165">
    <property type="term" value="P:MAPK cascade"/>
    <property type="evidence" value="ECO:0007669"/>
    <property type="project" value="UniProtKB-ARBA"/>
</dbReference>
<evidence type="ECO:0000313" key="11">
    <source>
        <dbReference type="EMBL" id="KAF2737409.1"/>
    </source>
</evidence>
<dbReference type="Proteomes" id="UP000799444">
    <property type="component" value="Unassembled WGS sequence"/>
</dbReference>
<feature type="region of interest" description="Disordered" evidence="9">
    <location>
        <begin position="1"/>
        <end position="44"/>
    </location>
</feature>
<dbReference type="GO" id="GO:0004712">
    <property type="term" value="F:protein serine/threonine/tyrosine kinase activity"/>
    <property type="evidence" value="ECO:0007669"/>
    <property type="project" value="UniProtKB-ARBA"/>
</dbReference>
<protein>
    <submittedName>
        <fullName evidence="11">Dual specificity mitogen-activated protein kinase</fullName>
    </submittedName>
</protein>
<reference evidence="11" key="1">
    <citation type="journal article" date="2020" name="Stud. Mycol.">
        <title>101 Dothideomycetes genomes: a test case for predicting lifestyles and emergence of pathogens.</title>
        <authorList>
            <person name="Haridas S."/>
            <person name="Albert R."/>
            <person name="Binder M."/>
            <person name="Bloem J."/>
            <person name="Labutti K."/>
            <person name="Salamov A."/>
            <person name="Andreopoulos B."/>
            <person name="Baker S."/>
            <person name="Barry K."/>
            <person name="Bills G."/>
            <person name="Bluhm B."/>
            <person name="Cannon C."/>
            <person name="Castanera R."/>
            <person name="Culley D."/>
            <person name="Daum C."/>
            <person name="Ezra D."/>
            <person name="Gonzalez J."/>
            <person name="Henrissat B."/>
            <person name="Kuo A."/>
            <person name="Liang C."/>
            <person name="Lipzen A."/>
            <person name="Lutzoni F."/>
            <person name="Magnuson J."/>
            <person name="Mondo S."/>
            <person name="Nolan M."/>
            <person name="Ohm R."/>
            <person name="Pangilinan J."/>
            <person name="Park H.-J."/>
            <person name="Ramirez L."/>
            <person name="Alfaro M."/>
            <person name="Sun H."/>
            <person name="Tritt A."/>
            <person name="Yoshinaga Y."/>
            <person name="Zwiers L.-H."/>
            <person name="Turgeon B."/>
            <person name="Goodwin S."/>
            <person name="Spatafora J."/>
            <person name="Crous P."/>
            <person name="Grigoriev I."/>
        </authorList>
    </citation>
    <scope>NUCLEOTIDE SEQUENCE</scope>
    <source>
        <strain evidence="11">CBS 125425</strain>
    </source>
</reference>
<name>A0A9P4R2F9_9PLEO</name>
<dbReference type="GO" id="GO:0005524">
    <property type="term" value="F:ATP binding"/>
    <property type="evidence" value="ECO:0007669"/>
    <property type="project" value="UniProtKB-UniRule"/>
</dbReference>
<evidence type="ECO:0000256" key="5">
    <source>
        <dbReference type="ARBA" id="ARBA00022840"/>
    </source>
</evidence>
<dbReference type="InterPro" id="IPR000719">
    <property type="entry name" value="Prot_kinase_dom"/>
</dbReference>
<dbReference type="FunFam" id="1.10.510.10:FF:000253">
    <property type="entry name" value="MAP kinase kinase Ste7"/>
    <property type="match status" value="1"/>
</dbReference>
<evidence type="ECO:0000256" key="1">
    <source>
        <dbReference type="ARBA" id="ARBA00022527"/>
    </source>
</evidence>
<keyword evidence="12" id="KW-1185">Reference proteome</keyword>
<accession>A0A9P4R2F9</accession>
<dbReference type="SMART" id="SM00220">
    <property type="entry name" value="S_TKc"/>
    <property type="match status" value="1"/>
</dbReference>
<feature type="compositionally biased region" description="Polar residues" evidence="9">
    <location>
        <begin position="378"/>
        <end position="387"/>
    </location>
</feature>
<evidence type="ECO:0000259" key="10">
    <source>
        <dbReference type="PROSITE" id="PS50011"/>
    </source>
</evidence>
<dbReference type="GO" id="GO:0004674">
    <property type="term" value="F:protein serine/threonine kinase activity"/>
    <property type="evidence" value="ECO:0007669"/>
    <property type="project" value="UniProtKB-KW"/>
</dbReference>
<dbReference type="Gene3D" id="3.30.200.20">
    <property type="entry name" value="Phosphorylase Kinase, domain 1"/>
    <property type="match status" value="1"/>
</dbReference>
<feature type="compositionally biased region" description="Basic and acidic residues" evidence="9">
    <location>
        <begin position="368"/>
        <end position="377"/>
    </location>
</feature>
<dbReference type="AlphaFoldDB" id="A0A9P4R2F9"/>
<keyword evidence="3 7" id="KW-0547">Nucleotide-binding</keyword>
<feature type="domain" description="Protein kinase" evidence="10">
    <location>
        <begin position="67"/>
        <end position="331"/>
    </location>
</feature>
<dbReference type="PANTHER" id="PTHR47448">
    <property type="entry name" value="DUAL SPECIFICITY MITOGEN-ACTIVATED PROTEIN KINASE KINASE DSOR1-LIKE PROTEIN"/>
    <property type="match status" value="1"/>
</dbReference>
<evidence type="ECO:0000256" key="4">
    <source>
        <dbReference type="ARBA" id="ARBA00022777"/>
    </source>
</evidence>
<dbReference type="InterPro" id="IPR049613">
    <property type="entry name" value="Byr1-like_cat"/>
</dbReference>
<dbReference type="Pfam" id="PF00069">
    <property type="entry name" value="Pkinase"/>
    <property type="match status" value="1"/>
</dbReference>
<dbReference type="PROSITE" id="PS50011">
    <property type="entry name" value="PROTEIN_KINASE_DOM"/>
    <property type="match status" value="1"/>
</dbReference>
<dbReference type="FunFam" id="3.30.200.20:FF:000261">
    <property type="entry name" value="MAP kinase kinase Ste7"/>
    <property type="match status" value="1"/>
</dbReference>
<keyword evidence="5 7" id="KW-0067">ATP-binding</keyword>
<feature type="binding site" evidence="7">
    <location>
        <position position="96"/>
    </location>
    <ligand>
        <name>ATP</name>
        <dbReference type="ChEBI" id="CHEBI:30616"/>
    </ligand>
</feature>
<evidence type="ECO:0000256" key="2">
    <source>
        <dbReference type="ARBA" id="ARBA00022679"/>
    </source>
</evidence>
<dbReference type="EMBL" id="ML996116">
    <property type="protein sequence ID" value="KAF2737409.1"/>
    <property type="molecule type" value="Genomic_DNA"/>
</dbReference>
<dbReference type="InterPro" id="IPR017441">
    <property type="entry name" value="Protein_kinase_ATP_BS"/>
</dbReference>
<keyword evidence="4 11" id="KW-0418">Kinase</keyword>
<proteinExistence type="inferred from homology"/>
<dbReference type="SUPFAM" id="SSF56112">
    <property type="entry name" value="Protein kinase-like (PK-like)"/>
    <property type="match status" value="1"/>
</dbReference>
<dbReference type="PROSITE" id="PS00108">
    <property type="entry name" value="PROTEIN_KINASE_ST"/>
    <property type="match status" value="1"/>
</dbReference>
<evidence type="ECO:0000256" key="8">
    <source>
        <dbReference type="RuleBase" id="RU000304"/>
    </source>
</evidence>
<comment type="caution">
    <text evidence="11">The sequence shown here is derived from an EMBL/GenBank/DDBJ whole genome shotgun (WGS) entry which is preliminary data.</text>
</comment>
<evidence type="ECO:0000256" key="3">
    <source>
        <dbReference type="ARBA" id="ARBA00022741"/>
    </source>
</evidence>
<dbReference type="PANTHER" id="PTHR47448:SF1">
    <property type="entry name" value="SERINE_THREONINE-PROTEIN KINASE STE7 HOMOLOG"/>
    <property type="match status" value="1"/>
</dbReference>
<organism evidence="11 12">
    <name type="scientific">Polyplosphaeria fusca</name>
    <dbReference type="NCBI Taxonomy" id="682080"/>
    <lineage>
        <taxon>Eukaryota</taxon>
        <taxon>Fungi</taxon>
        <taxon>Dikarya</taxon>
        <taxon>Ascomycota</taxon>
        <taxon>Pezizomycotina</taxon>
        <taxon>Dothideomycetes</taxon>
        <taxon>Pleosporomycetidae</taxon>
        <taxon>Pleosporales</taxon>
        <taxon>Tetraplosphaeriaceae</taxon>
        <taxon>Polyplosphaeria</taxon>
    </lineage>
</organism>
<evidence type="ECO:0000313" key="12">
    <source>
        <dbReference type="Proteomes" id="UP000799444"/>
    </source>
</evidence>
<evidence type="ECO:0000256" key="6">
    <source>
        <dbReference type="ARBA" id="ARBA00038035"/>
    </source>
</evidence>